<dbReference type="InterPro" id="IPR008978">
    <property type="entry name" value="HSP20-like_chaperone"/>
</dbReference>
<dbReference type="GO" id="GO:0007399">
    <property type="term" value="P:nervous system development"/>
    <property type="evidence" value="ECO:0007669"/>
    <property type="project" value="UniProtKB-KW"/>
</dbReference>
<evidence type="ECO:0000313" key="13">
    <source>
        <dbReference type="EMBL" id="TKS74006.1"/>
    </source>
</evidence>
<evidence type="ECO:0000313" key="14">
    <source>
        <dbReference type="Proteomes" id="UP000298787"/>
    </source>
</evidence>
<evidence type="ECO:0000256" key="2">
    <source>
        <dbReference type="ARBA" id="ARBA00004487"/>
    </source>
</evidence>
<dbReference type="GO" id="GO:0036159">
    <property type="term" value="P:inner dynein arm assembly"/>
    <property type="evidence" value="ECO:0007669"/>
    <property type="project" value="TreeGrafter"/>
</dbReference>
<evidence type="ECO:0000256" key="10">
    <source>
        <dbReference type="ARBA" id="ARBA00024430"/>
    </source>
</evidence>
<dbReference type="FunFam" id="2.60.40.790:FF:000015">
    <property type="entry name" value="dynein assembly factor 4, axonemal isoform X1"/>
    <property type="match status" value="1"/>
</dbReference>
<dbReference type="GO" id="GO:0043005">
    <property type="term" value="C:neuron projection"/>
    <property type="evidence" value="ECO:0007669"/>
    <property type="project" value="UniProtKB-SubCell"/>
</dbReference>
<dbReference type="Gene3D" id="2.60.40.790">
    <property type="match status" value="1"/>
</dbReference>
<gene>
    <name evidence="13" type="ORF">D9C73_008087</name>
</gene>
<evidence type="ECO:0000256" key="8">
    <source>
        <dbReference type="ARBA" id="ARBA00023273"/>
    </source>
</evidence>
<name>A0A4U5UGZ4_COLLU</name>
<dbReference type="PANTHER" id="PTHR46492">
    <property type="entry name" value="DYNEIN ASSEMBLY FACTOR 4, AXONEMAL"/>
    <property type="match status" value="1"/>
</dbReference>
<accession>A0A4U5UGZ4</accession>
<feature type="region of interest" description="Disordered" evidence="11">
    <location>
        <begin position="136"/>
        <end position="155"/>
    </location>
</feature>
<evidence type="ECO:0000256" key="11">
    <source>
        <dbReference type="SAM" id="MobiDB-lite"/>
    </source>
</evidence>
<keyword evidence="5" id="KW-0802">TPR repeat</keyword>
<dbReference type="InterPro" id="IPR007052">
    <property type="entry name" value="CS_dom"/>
</dbReference>
<evidence type="ECO:0000256" key="1">
    <source>
        <dbReference type="ARBA" id="ARBA00004123"/>
    </source>
</evidence>
<dbReference type="InterPro" id="IPR037894">
    <property type="entry name" value="CS_DYX1C1"/>
</dbReference>
<keyword evidence="3" id="KW-0963">Cytoplasm</keyword>
<evidence type="ECO:0000256" key="4">
    <source>
        <dbReference type="ARBA" id="ARBA00022737"/>
    </source>
</evidence>
<feature type="region of interest" description="Disordered" evidence="11">
    <location>
        <begin position="169"/>
        <end position="203"/>
    </location>
</feature>
<dbReference type="SUPFAM" id="SSF49764">
    <property type="entry name" value="HSP20-like chaperones"/>
    <property type="match status" value="1"/>
</dbReference>
<dbReference type="PROSITE" id="PS51203">
    <property type="entry name" value="CS"/>
    <property type="match status" value="1"/>
</dbReference>
<keyword evidence="14" id="KW-1185">Reference proteome</keyword>
<dbReference type="GO" id="GO:0030331">
    <property type="term" value="F:nuclear estrogen receptor binding"/>
    <property type="evidence" value="ECO:0007669"/>
    <property type="project" value="TreeGrafter"/>
</dbReference>
<dbReference type="EMBL" id="CM014084">
    <property type="protein sequence ID" value="TKS74006.1"/>
    <property type="molecule type" value="Genomic_DNA"/>
</dbReference>
<dbReference type="Proteomes" id="UP000298787">
    <property type="component" value="Chromosome 7"/>
</dbReference>
<evidence type="ECO:0000256" key="6">
    <source>
        <dbReference type="ARBA" id="ARBA00022902"/>
    </source>
</evidence>
<proteinExistence type="predicted"/>
<reference evidence="13 14" key="1">
    <citation type="submission" date="2019-01" db="EMBL/GenBank/DDBJ databases">
        <title>Genome Assembly of Collichthys lucidus.</title>
        <authorList>
            <person name="Cai M."/>
            <person name="Xiao S."/>
        </authorList>
    </citation>
    <scope>NUCLEOTIDE SEQUENCE [LARGE SCALE GENOMIC DNA]</scope>
    <source>
        <strain evidence="13">JT15FE1705JMU</strain>
        <tissue evidence="13">Muscle</tissue>
    </source>
</reference>
<evidence type="ECO:0000259" key="12">
    <source>
        <dbReference type="PROSITE" id="PS51203"/>
    </source>
</evidence>
<dbReference type="CDD" id="cd06469">
    <property type="entry name" value="p23_DYX1C1_like"/>
    <property type="match status" value="1"/>
</dbReference>
<dbReference type="InterPro" id="IPR052004">
    <property type="entry name" value="Dynein_assembly_factor_4"/>
</dbReference>
<organism evidence="13 14">
    <name type="scientific">Collichthys lucidus</name>
    <name type="common">Big head croaker</name>
    <name type="synonym">Sciaena lucida</name>
    <dbReference type="NCBI Taxonomy" id="240159"/>
    <lineage>
        <taxon>Eukaryota</taxon>
        <taxon>Metazoa</taxon>
        <taxon>Chordata</taxon>
        <taxon>Craniata</taxon>
        <taxon>Vertebrata</taxon>
        <taxon>Euteleostomi</taxon>
        <taxon>Actinopterygii</taxon>
        <taxon>Neopterygii</taxon>
        <taxon>Teleostei</taxon>
        <taxon>Neoteleostei</taxon>
        <taxon>Acanthomorphata</taxon>
        <taxon>Eupercaria</taxon>
        <taxon>Sciaenidae</taxon>
        <taxon>Collichthys</taxon>
    </lineage>
</organism>
<dbReference type="AlphaFoldDB" id="A0A4U5UGZ4"/>
<evidence type="ECO:0000256" key="9">
    <source>
        <dbReference type="ARBA" id="ARBA00024190"/>
    </source>
</evidence>
<dbReference type="GO" id="GO:0005634">
    <property type="term" value="C:nucleus"/>
    <property type="evidence" value="ECO:0007669"/>
    <property type="project" value="UniProtKB-SubCell"/>
</dbReference>
<keyword evidence="4" id="KW-0677">Repeat</keyword>
<feature type="domain" description="CS" evidence="12">
    <location>
        <begin position="3"/>
        <end position="87"/>
    </location>
</feature>
<dbReference type="STRING" id="240159.A0A4U5UGZ4"/>
<dbReference type="GO" id="GO:0007368">
    <property type="term" value="P:determination of left/right symmetry"/>
    <property type="evidence" value="ECO:0007669"/>
    <property type="project" value="TreeGrafter"/>
</dbReference>
<keyword evidence="8" id="KW-0966">Cell projection</keyword>
<dbReference type="Pfam" id="PF04969">
    <property type="entry name" value="CS"/>
    <property type="match status" value="1"/>
</dbReference>
<dbReference type="GO" id="GO:0007507">
    <property type="term" value="P:heart development"/>
    <property type="evidence" value="ECO:0007669"/>
    <property type="project" value="TreeGrafter"/>
</dbReference>
<sequence length="203" mass="23200">MPLLVTDYSWTQTESTVYISVPLKGAKAGKVDILSTDDYLKVHYPPYLFEAFLFEPVDDVRSSAKVGNGVAVISLPKRSNKEWEQLMITTDDKNKKKEIREKALLKYQKKLSSDSRSKAEKQQAEKKYALETMMKLEKEERDSIQKMKDTKREETTAELAAWQQRLKEEAAEEAQLNLQSQSDNQKEKRVKGHSGGGKVKLGK</sequence>
<keyword evidence="7" id="KW-0539">Nucleus</keyword>
<protein>
    <recommendedName>
        <fullName evidence="10">Dynein axonemal assembly factor 4</fullName>
    </recommendedName>
</protein>
<dbReference type="GO" id="GO:0036158">
    <property type="term" value="P:outer dynein arm assembly"/>
    <property type="evidence" value="ECO:0007669"/>
    <property type="project" value="TreeGrafter"/>
</dbReference>
<dbReference type="GO" id="GO:0003351">
    <property type="term" value="P:epithelial cilium movement involved in extracellular fluid movement"/>
    <property type="evidence" value="ECO:0007669"/>
    <property type="project" value="TreeGrafter"/>
</dbReference>
<evidence type="ECO:0000256" key="7">
    <source>
        <dbReference type="ARBA" id="ARBA00023242"/>
    </source>
</evidence>
<evidence type="ECO:0000256" key="3">
    <source>
        <dbReference type="ARBA" id="ARBA00022490"/>
    </source>
</evidence>
<evidence type="ECO:0000256" key="5">
    <source>
        <dbReference type="ARBA" id="ARBA00022803"/>
    </source>
</evidence>
<dbReference type="PANTHER" id="PTHR46492:SF1">
    <property type="entry name" value="DYNEIN AXONEMAL ASSEMBLY FACTOR 4"/>
    <property type="match status" value="1"/>
</dbReference>
<feature type="compositionally biased region" description="Gly residues" evidence="11">
    <location>
        <begin position="193"/>
        <end position="203"/>
    </location>
</feature>
<dbReference type="GO" id="GO:0005576">
    <property type="term" value="C:extracellular region"/>
    <property type="evidence" value="ECO:0007669"/>
    <property type="project" value="GOC"/>
</dbReference>
<dbReference type="GO" id="GO:0120293">
    <property type="term" value="C:dynein axonemal particle"/>
    <property type="evidence" value="ECO:0007669"/>
    <property type="project" value="UniProtKB-SubCell"/>
</dbReference>
<keyword evidence="6" id="KW-0524">Neurogenesis</keyword>
<comment type="subcellular location">
    <subcellularLocation>
        <location evidence="2">Cell projection</location>
        <location evidence="2">Neuron projection</location>
    </subcellularLocation>
    <subcellularLocation>
        <location evidence="9">Dynein axonemal particle</location>
    </subcellularLocation>
    <subcellularLocation>
        <location evidence="1">Nucleus</location>
    </subcellularLocation>
</comment>